<reference evidence="3 4" key="1">
    <citation type="submission" date="2022-04" db="EMBL/GenBank/DDBJ databases">
        <title>Halobacillus sp. isolated from saltern.</title>
        <authorList>
            <person name="Won M."/>
            <person name="Lee C.-M."/>
            <person name="Woen H.-Y."/>
            <person name="Kwon S.-W."/>
        </authorList>
    </citation>
    <scope>NUCLEOTIDE SEQUENCE [LARGE SCALE GENOMIC DNA]</scope>
    <source>
        <strain evidence="3 4">SSTM10-2</strain>
    </source>
</reference>
<dbReference type="InterPro" id="IPR036938">
    <property type="entry name" value="PAP2/HPO_sf"/>
</dbReference>
<dbReference type="InterPro" id="IPR000326">
    <property type="entry name" value="PAP2/HPO"/>
</dbReference>
<keyword evidence="4" id="KW-1185">Reference proteome</keyword>
<evidence type="ECO:0000259" key="2">
    <source>
        <dbReference type="SMART" id="SM00014"/>
    </source>
</evidence>
<dbReference type="PANTHER" id="PTHR14969">
    <property type="entry name" value="SPHINGOSINE-1-PHOSPHATE PHOSPHOHYDROLASE"/>
    <property type="match status" value="1"/>
</dbReference>
<feature type="transmembrane region" description="Helical" evidence="1">
    <location>
        <begin position="173"/>
        <end position="193"/>
    </location>
</feature>
<dbReference type="Pfam" id="PF01569">
    <property type="entry name" value="PAP2"/>
    <property type="match status" value="1"/>
</dbReference>
<feature type="transmembrane region" description="Helical" evidence="1">
    <location>
        <begin position="199"/>
        <end position="222"/>
    </location>
</feature>
<dbReference type="CDD" id="cd03392">
    <property type="entry name" value="PAP2_like_2"/>
    <property type="match status" value="1"/>
</dbReference>
<evidence type="ECO:0000313" key="4">
    <source>
        <dbReference type="Proteomes" id="UP000831880"/>
    </source>
</evidence>
<dbReference type="RefSeq" id="WP_244752187.1">
    <property type="nucleotide sequence ID" value="NZ_CP095074.1"/>
</dbReference>
<feature type="transmembrane region" description="Helical" evidence="1">
    <location>
        <begin position="66"/>
        <end position="91"/>
    </location>
</feature>
<keyword evidence="1" id="KW-1133">Transmembrane helix</keyword>
<proteinExistence type="predicted"/>
<dbReference type="Proteomes" id="UP000831880">
    <property type="component" value="Chromosome"/>
</dbReference>
<dbReference type="PANTHER" id="PTHR14969:SF13">
    <property type="entry name" value="AT30094P"/>
    <property type="match status" value="1"/>
</dbReference>
<keyword evidence="1" id="KW-0472">Membrane</keyword>
<name>A0ABY4GXD2_9BACI</name>
<evidence type="ECO:0000313" key="3">
    <source>
        <dbReference type="EMBL" id="UOQ92579.1"/>
    </source>
</evidence>
<organism evidence="3 4">
    <name type="scientific">Halobacillus shinanisalinarum</name>
    <dbReference type="NCBI Taxonomy" id="2932258"/>
    <lineage>
        <taxon>Bacteria</taxon>
        <taxon>Bacillati</taxon>
        <taxon>Bacillota</taxon>
        <taxon>Bacilli</taxon>
        <taxon>Bacillales</taxon>
        <taxon>Bacillaceae</taxon>
        <taxon>Halobacillus</taxon>
    </lineage>
</organism>
<keyword evidence="1" id="KW-0812">Transmembrane</keyword>
<feature type="domain" description="Phosphatidic acid phosphatase type 2/haloperoxidase" evidence="2">
    <location>
        <begin position="102"/>
        <end position="214"/>
    </location>
</feature>
<dbReference type="SUPFAM" id="SSF48317">
    <property type="entry name" value="Acid phosphatase/Vanadium-dependent haloperoxidase"/>
    <property type="match status" value="1"/>
</dbReference>
<protein>
    <submittedName>
        <fullName evidence="3">Phosphatase PAP2 family protein</fullName>
    </submittedName>
</protein>
<feature type="transmembrane region" description="Helical" evidence="1">
    <location>
        <begin position="15"/>
        <end position="36"/>
    </location>
</feature>
<dbReference type="SMART" id="SM00014">
    <property type="entry name" value="acidPPc"/>
    <property type="match status" value="1"/>
</dbReference>
<accession>A0ABY4GXD2</accession>
<evidence type="ECO:0000256" key="1">
    <source>
        <dbReference type="SAM" id="Phobius"/>
    </source>
</evidence>
<sequence>MLFSGTSLSDLSRTAIILIIAGFISVGSAFFIFLELAEDVMEKEKFAVDRIAIDLMNAISSDPLSIIVGWITEAGAVPIITVASIVLAIYLLFFSSFSAWVTVYFGINMIGISLLTKGLKLMFERQRPDTLAQYDGTGFSFPSGHTTGAATFYGFLIYLTVISPLDRKWKWPINILLATVILLVALSRVYLGVHFFTDIIAGLMLGLSWLFICIGALELTIWRQRRRQGNRQVR</sequence>
<dbReference type="Gene3D" id="1.20.144.10">
    <property type="entry name" value="Phosphatidic acid phosphatase type 2/haloperoxidase"/>
    <property type="match status" value="2"/>
</dbReference>
<dbReference type="EMBL" id="CP095074">
    <property type="protein sequence ID" value="UOQ92579.1"/>
    <property type="molecule type" value="Genomic_DNA"/>
</dbReference>
<feature type="transmembrane region" description="Helical" evidence="1">
    <location>
        <begin position="97"/>
        <end position="116"/>
    </location>
</feature>
<gene>
    <name evidence="3" type="ORF">MUO14_19345</name>
</gene>